<reference evidence="1 2" key="1">
    <citation type="journal article" date="2017" name="Front. Genet.">
        <title>Draft sequencing of the heterozygous diploid genome of Satsuma (Citrus unshiu Marc.) using a hybrid assembly approach.</title>
        <authorList>
            <person name="Shimizu T."/>
            <person name="Tanizawa Y."/>
            <person name="Mochizuki T."/>
            <person name="Nagasaki H."/>
            <person name="Yoshioka T."/>
            <person name="Toyoda A."/>
            <person name="Fujiyama A."/>
            <person name="Kaminuma E."/>
            <person name="Nakamura Y."/>
        </authorList>
    </citation>
    <scope>NUCLEOTIDE SEQUENCE [LARGE SCALE GENOMIC DNA]</scope>
    <source>
        <strain evidence="2">cv. Miyagawa wase</strain>
    </source>
</reference>
<evidence type="ECO:0000313" key="2">
    <source>
        <dbReference type="Proteomes" id="UP000236630"/>
    </source>
</evidence>
<protein>
    <submittedName>
        <fullName evidence="1">Uncharacterized protein</fullName>
    </submittedName>
</protein>
<dbReference type="Proteomes" id="UP000236630">
    <property type="component" value="Unassembled WGS sequence"/>
</dbReference>
<sequence length="32" mass="3861">MFCCFLENGFSHAMTLKWITSPMRMHQLCMQH</sequence>
<dbReference type="AlphaFoldDB" id="A0A2H5PXX9"/>
<gene>
    <name evidence="1" type="ORF">CUMW_177620</name>
</gene>
<organism evidence="1 2">
    <name type="scientific">Citrus unshiu</name>
    <name type="common">Satsuma mandarin</name>
    <name type="synonym">Citrus nobilis var. unshiu</name>
    <dbReference type="NCBI Taxonomy" id="55188"/>
    <lineage>
        <taxon>Eukaryota</taxon>
        <taxon>Viridiplantae</taxon>
        <taxon>Streptophyta</taxon>
        <taxon>Embryophyta</taxon>
        <taxon>Tracheophyta</taxon>
        <taxon>Spermatophyta</taxon>
        <taxon>Magnoliopsida</taxon>
        <taxon>eudicotyledons</taxon>
        <taxon>Gunneridae</taxon>
        <taxon>Pentapetalae</taxon>
        <taxon>rosids</taxon>
        <taxon>malvids</taxon>
        <taxon>Sapindales</taxon>
        <taxon>Rutaceae</taxon>
        <taxon>Aurantioideae</taxon>
        <taxon>Citrus</taxon>
    </lineage>
</organism>
<name>A0A2H5PXX9_CITUN</name>
<comment type="caution">
    <text evidence="1">The sequence shown here is derived from an EMBL/GenBank/DDBJ whole genome shotgun (WGS) entry which is preliminary data.</text>
</comment>
<keyword evidence="2" id="KW-1185">Reference proteome</keyword>
<evidence type="ECO:0000313" key="1">
    <source>
        <dbReference type="EMBL" id="GAY57203.1"/>
    </source>
</evidence>
<dbReference type="EMBL" id="BDQV01000156">
    <property type="protein sequence ID" value="GAY57203.1"/>
    <property type="molecule type" value="Genomic_DNA"/>
</dbReference>
<proteinExistence type="predicted"/>
<accession>A0A2H5PXX9</accession>